<dbReference type="Gene3D" id="3.20.20.80">
    <property type="entry name" value="Glycosidases"/>
    <property type="match status" value="1"/>
</dbReference>
<proteinExistence type="inferred from homology"/>
<name>A0A5C8ZJD0_9ACTN</name>
<dbReference type="OrthoDB" id="9043248at2"/>
<dbReference type="Gene3D" id="3.90.400.10">
    <property type="entry name" value="Oligo-1,6-glucosidase, Domain 2"/>
    <property type="match status" value="1"/>
</dbReference>
<dbReference type="InterPro" id="IPR017853">
    <property type="entry name" value="GH"/>
</dbReference>
<dbReference type="EMBL" id="VKAC01000001">
    <property type="protein sequence ID" value="TXR57734.1"/>
    <property type="molecule type" value="Genomic_DNA"/>
</dbReference>
<reference evidence="3 4" key="1">
    <citation type="submission" date="2019-07" db="EMBL/GenBank/DDBJ databases">
        <title>Quadrisphaera sp. strain DD2A genome sequencing and assembly.</title>
        <authorList>
            <person name="Kim I."/>
        </authorList>
    </citation>
    <scope>NUCLEOTIDE SEQUENCE [LARGE SCALE GENOMIC DNA]</scope>
    <source>
        <strain evidence="3 4">DD2A</strain>
    </source>
</reference>
<comment type="similarity">
    <text evidence="1">Belongs to the glycosyl hydrolase 13 family.</text>
</comment>
<sequence length="583" mass="63925">MTLTAPATGAQRAASRLATPWWREAVVYQVYIRSFADGDGDGTGDVTGLRARLPHLASLGVDAIWINPWYPSPLADSGYDVADYRAVEPLFGDLEQATAMIAEAHGLGLRVILDVVPNHLSDEHAWFQAALASAPGSPERARFIFRDGRGETGELPPNDWTSHFGGPAWTRVVEAVGDDAHPAGQPGQWYLHLFNTKQPDVDWTSEDVRAEYDDVLRFWFDRGVDGFRIDVAHGLTKHADLPDTGVLENPHRPFGAGDHPFLDRDDVHEVYRRWRAIADSYDDPRVFVAEAWTGDPVRLGLYLRPDELHTAFNFDFLVSAWREPELRDVIDRTLAAHRAVGAPPTWVLSNHDVYREVSRYAREQDRPQLGGEEDFAGRPADLELGLRRARAAALLMLALPGGAYVYQGAELGLPEVEDLPEESLQDPVWFQSGGERRGRDGCRVPLPWSGAEAPFGFSERADGAAPTGAPWLPQPASFAGLTAADQDGDPTSTLELYRSALSLRRSLEALGDGAMAWVESADGSLDGVLAFTRDPGFACWVNLSERPVTLPCGAEVLLASDDLEDAADGGLLLPVDTAVWVRR</sequence>
<organism evidence="3 4">
    <name type="scientific">Quadrisphaera setariae</name>
    <dbReference type="NCBI Taxonomy" id="2593304"/>
    <lineage>
        <taxon>Bacteria</taxon>
        <taxon>Bacillati</taxon>
        <taxon>Actinomycetota</taxon>
        <taxon>Actinomycetes</taxon>
        <taxon>Kineosporiales</taxon>
        <taxon>Kineosporiaceae</taxon>
        <taxon>Quadrisphaera</taxon>
    </lineage>
</organism>
<dbReference type="GO" id="GO:0004556">
    <property type="term" value="F:alpha-amylase activity"/>
    <property type="evidence" value="ECO:0007669"/>
    <property type="project" value="TreeGrafter"/>
</dbReference>
<dbReference type="Proteomes" id="UP000321234">
    <property type="component" value="Unassembled WGS sequence"/>
</dbReference>
<comment type="caution">
    <text evidence="3">The sequence shown here is derived from an EMBL/GenBank/DDBJ whole genome shotgun (WGS) entry which is preliminary data.</text>
</comment>
<dbReference type="PANTHER" id="PTHR10357">
    <property type="entry name" value="ALPHA-AMYLASE FAMILY MEMBER"/>
    <property type="match status" value="1"/>
</dbReference>
<dbReference type="SMART" id="SM00642">
    <property type="entry name" value="Aamy"/>
    <property type="match status" value="1"/>
</dbReference>
<gene>
    <name evidence="3" type="ORF">FMM08_00200</name>
</gene>
<dbReference type="SUPFAM" id="SSF51445">
    <property type="entry name" value="(Trans)glycosidases"/>
    <property type="match status" value="1"/>
</dbReference>
<dbReference type="GO" id="GO:0009313">
    <property type="term" value="P:oligosaccharide catabolic process"/>
    <property type="evidence" value="ECO:0007669"/>
    <property type="project" value="TreeGrafter"/>
</dbReference>
<evidence type="ECO:0000256" key="1">
    <source>
        <dbReference type="ARBA" id="ARBA00008061"/>
    </source>
</evidence>
<feature type="domain" description="Glycosyl hydrolase family 13 catalytic" evidence="2">
    <location>
        <begin position="29"/>
        <end position="443"/>
    </location>
</feature>
<evidence type="ECO:0000259" key="2">
    <source>
        <dbReference type="SMART" id="SM00642"/>
    </source>
</evidence>
<protein>
    <submittedName>
        <fullName evidence="3">Glycoside hydrolase family 13 protein</fullName>
    </submittedName>
</protein>
<dbReference type="AlphaFoldDB" id="A0A5C8ZJD0"/>
<dbReference type="CDD" id="cd11332">
    <property type="entry name" value="AmyAc_OligoGlu_TS"/>
    <property type="match status" value="1"/>
</dbReference>
<keyword evidence="3" id="KW-0378">Hydrolase</keyword>
<keyword evidence="4" id="KW-1185">Reference proteome</keyword>
<dbReference type="InterPro" id="IPR045857">
    <property type="entry name" value="O16G_dom_2"/>
</dbReference>
<dbReference type="Pfam" id="PF00128">
    <property type="entry name" value="Alpha-amylase"/>
    <property type="match status" value="1"/>
</dbReference>
<dbReference type="InterPro" id="IPR006047">
    <property type="entry name" value="GH13_cat_dom"/>
</dbReference>
<dbReference type="RefSeq" id="WP_147924359.1">
    <property type="nucleotide sequence ID" value="NZ_VKAC01000001.1"/>
</dbReference>
<accession>A0A5C8ZJD0</accession>
<dbReference type="PANTHER" id="PTHR10357:SF179">
    <property type="entry name" value="NEUTRAL AND BASIC AMINO ACID TRANSPORT PROTEIN RBAT"/>
    <property type="match status" value="1"/>
</dbReference>
<evidence type="ECO:0000313" key="4">
    <source>
        <dbReference type="Proteomes" id="UP000321234"/>
    </source>
</evidence>
<evidence type="ECO:0000313" key="3">
    <source>
        <dbReference type="EMBL" id="TXR57734.1"/>
    </source>
</evidence>